<dbReference type="PANTHER" id="PTHR38589:SF1">
    <property type="entry name" value="BLR0621 PROTEIN"/>
    <property type="match status" value="1"/>
</dbReference>
<sequence length="175" mass="19323">MDLLVYPENDCWVARIGEQRYRCAIGRGGILPAAEKREGDGATPLGRWPLRRLLFRPDRGEAPQTALPSAPLSQRDGWCDDPERTEYNQPINLPFPGHHEVLWRQDGLYDLLVVLGHNDNPPRPGSGSAIFLHCAHEDYAPTEGCVALQRSDLEQVLAQLQPGDAVEVLAEAPAG</sequence>
<dbReference type="InterPro" id="IPR005490">
    <property type="entry name" value="LD_TPept_cat_dom"/>
</dbReference>
<feature type="active site" description="Proton donor/acceptor" evidence="7">
    <location>
        <position position="133"/>
    </location>
</feature>
<keyword evidence="6 7" id="KW-0961">Cell wall biogenesis/degradation</keyword>
<evidence type="ECO:0000313" key="10">
    <source>
        <dbReference type="Proteomes" id="UP001215503"/>
    </source>
</evidence>
<evidence type="ECO:0000256" key="4">
    <source>
        <dbReference type="ARBA" id="ARBA00022960"/>
    </source>
</evidence>
<evidence type="ECO:0000256" key="6">
    <source>
        <dbReference type="ARBA" id="ARBA00023316"/>
    </source>
</evidence>
<reference evidence="9 10" key="1">
    <citation type="submission" date="2023-03" db="EMBL/GenBank/DDBJ databases">
        <title>Fodinicurvata sp. CAU 1616 isolated from sea sendiment.</title>
        <authorList>
            <person name="Kim W."/>
        </authorList>
    </citation>
    <scope>NUCLEOTIDE SEQUENCE [LARGE SCALE GENOMIC DNA]</scope>
    <source>
        <strain evidence="9 10">CAU 1616</strain>
    </source>
</reference>
<keyword evidence="3" id="KW-0808">Transferase</keyword>
<feature type="domain" description="L,D-TPase catalytic" evidence="8">
    <location>
        <begin position="1"/>
        <end position="169"/>
    </location>
</feature>
<organism evidence="9 10">
    <name type="scientific">Aquibaculum arenosum</name>
    <dbReference type="NCBI Taxonomy" id="3032591"/>
    <lineage>
        <taxon>Bacteria</taxon>
        <taxon>Pseudomonadati</taxon>
        <taxon>Pseudomonadota</taxon>
        <taxon>Alphaproteobacteria</taxon>
        <taxon>Rhodospirillales</taxon>
        <taxon>Rhodovibrionaceae</taxon>
        <taxon>Aquibaculum</taxon>
    </lineage>
</organism>
<dbReference type="CDD" id="cd16913">
    <property type="entry name" value="YkuD_like"/>
    <property type="match status" value="1"/>
</dbReference>
<dbReference type="PROSITE" id="PS52029">
    <property type="entry name" value="LD_TPASE"/>
    <property type="match status" value="1"/>
</dbReference>
<dbReference type="EMBL" id="JARHUD010000003">
    <property type="protein sequence ID" value="MDF2095431.1"/>
    <property type="molecule type" value="Genomic_DNA"/>
</dbReference>
<protein>
    <submittedName>
        <fullName evidence="9">L,D-transpeptidase family protein</fullName>
    </submittedName>
</protein>
<dbReference type="Proteomes" id="UP001215503">
    <property type="component" value="Unassembled WGS sequence"/>
</dbReference>
<accession>A0ABT5YKF7</accession>
<evidence type="ECO:0000256" key="3">
    <source>
        <dbReference type="ARBA" id="ARBA00022679"/>
    </source>
</evidence>
<evidence type="ECO:0000313" key="9">
    <source>
        <dbReference type="EMBL" id="MDF2095431.1"/>
    </source>
</evidence>
<name>A0ABT5YKF7_9PROT</name>
<dbReference type="RefSeq" id="WP_275820854.1">
    <property type="nucleotide sequence ID" value="NZ_JARHUD010000003.1"/>
</dbReference>
<gene>
    <name evidence="9" type="ORF">P2G67_05535</name>
</gene>
<comment type="caution">
    <text evidence="9">The sequence shown here is derived from an EMBL/GenBank/DDBJ whole genome shotgun (WGS) entry which is preliminary data.</text>
</comment>
<dbReference type="Pfam" id="PF03734">
    <property type="entry name" value="YkuD"/>
    <property type="match status" value="1"/>
</dbReference>
<comment type="similarity">
    <text evidence="2">Belongs to the YkuD family.</text>
</comment>
<evidence type="ECO:0000256" key="1">
    <source>
        <dbReference type="ARBA" id="ARBA00004752"/>
    </source>
</evidence>
<evidence type="ECO:0000256" key="2">
    <source>
        <dbReference type="ARBA" id="ARBA00005992"/>
    </source>
</evidence>
<comment type="pathway">
    <text evidence="1 7">Cell wall biogenesis; peptidoglycan biosynthesis.</text>
</comment>
<dbReference type="SUPFAM" id="SSF141523">
    <property type="entry name" value="L,D-transpeptidase catalytic domain-like"/>
    <property type="match status" value="1"/>
</dbReference>
<evidence type="ECO:0000256" key="7">
    <source>
        <dbReference type="PROSITE-ProRule" id="PRU01373"/>
    </source>
</evidence>
<keyword evidence="4 7" id="KW-0133">Cell shape</keyword>
<keyword evidence="5 7" id="KW-0573">Peptidoglycan synthesis</keyword>
<dbReference type="InterPro" id="IPR038063">
    <property type="entry name" value="Transpep_catalytic_dom"/>
</dbReference>
<dbReference type="PANTHER" id="PTHR38589">
    <property type="entry name" value="BLR0621 PROTEIN"/>
    <property type="match status" value="1"/>
</dbReference>
<evidence type="ECO:0000256" key="5">
    <source>
        <dbReference type="ARBA" id="ARBA00022984"/>
    </source>
</evidence>
<proteinExistence type="inferred from homology"/>
<evidence type="ECO:0000259" key="8">
    <source>
        <dbReference type="PROSITE" id="PS52029"/>
    </source>
</evidence>
<feature type="active site" description="Nucleophile" evidence="7">
    <location>
        <position position="145"/>
    </location>
</feature>
<keyword evidence="10" id="KW-1185">Reference proteome</keyword>